<dbReference type="Gene3D" id="3.30.930.10">
    <property type="entry name" value="Bira Bifunctional Protein, Domain 2"/>
    <property type="match status" value="1"/>
</dbReference>
<comment type="cofactor">
    <cofactor evidence="13">
        <name>Mg(2+)</name>
        <dbReference type="ChEBI" id="CHEBI:18420"/>
    </cofactor>
    <text evidence="13">Binds 2 magnesium ions per tetramer.</text>
</comment>
<dbReference type="InterPro" id="IPR022911">
    <property type="entry name" value="Phe_tRNA_ligase_alpha1_bac"/>
</dbReference>
<evidence type="ECO:0000256" key="9">
    <source>
        <dbReference type="ARBA" id="ARBA00022842"/>
    </source>
</evidence>
<evidence type="ECO:0000256" key="10">
    <source>
        <dbReference type="ARBA" id="ARBA00022917"/>
    </source>
</evidence>
<evidence type="ECO:0000313" key="16">
    <source>
        <dbReference type="Proteomes" id="UP000177080"/>
    </source>
</evidence>
<name>A0A1F4ZC29_9BACT</name>
<dbReference type="SUPFAM" id="SSF55681">
    <property type="entry name" value="Class II aaRS and biotin synthetases"/>
    <property type="match status" value="1"/>
</dbReference>
<dbReference type="NCBIfam" id="TIGR00468">
    <property type="entry name" value="pheS"/>
    <property type="match status" value="1"/>
</dbReference>
<dbReference type="STRING" id="1797259.A2989_03810"/>
<evidence type="ECO:0000256" key="8">
    <source>
        <dbReference type="ARBA" id="ARBA00022840"/>
    </source>
</evidence>
<evidence type="ECO:0000256" key="1">
    <source>
        <dbReference type="ARBA" id="ARBA00004496"/>
    </source>
</evidence>
<gene>
    <name evidence="13" type="primary">pheS</name>
    <name evidence="15" type="ORF">A2989_03810</name>
</gene>
<dbReference type="EC" id="6.1.1.20" evidence="13"/>
<proteinExistence type="inferred from homology"/>
<dbReference type="InterPro" id="IPR010978">
    <property type="entry name" value="tRNA-bd_arm"/>
</dbReference>
<sequence>MREKLLNLKNEALAQIIQATDPEELERLRAHYLGKSGVLNQISKEFKSLFDEEKTETGRLFNEIKSAISQALQPKLENWKTGKLENLDITLPGIRPPQGHLHPVTSAIEEISSIFEKIGFIRVRYPEVDWDWYAFESLNMPASHPARDDWETFIVDAPEHPKLGKIVLTPHTSNGQVREMERLGHPPIRMVNIAKCYRRQSDVSHTPMFHQFEGLVIDENINITHLKGTIDYFVKQFFGPNRKSRLRPYHFQFTEPSFEVDVTCDICLGKGCKLCKEGWLELGGAGMVHPNVLKAGKIDSEKYTGFAFGWGVERTYMMKSGLKIPDLRLLYSNDIRFLNQF</sequence>
<evidence type="ECO:0000256" key="13">
    <source>
        <dbReference type="HAMAP-Rule" id="MF_00281"/>
    </source>
</evidence>
<keyword evidence="7 13" id="KW-0547">Nucleotide-binding</keyword>
<evidence type="ECO:0000256" key="6">
    <source>
        <dbReference type="ARBA" id="ARBA00022723"/>
    </source>
</evidence>
<dbReference type="PROSITE" id="PS50862">
    <property type="entry name" value="AA_TRNA_LIGASE_II"/>
    <property type="match status" value="1"/>
</dbReference>
<keyword evidence="8 13" id="KW-0067">ATP-binding</keyword>
<accession>A0A1F4ZC29</accession>
<keyword evidence="10 13" id="KW-0648">Protein biosynthesis</keyword>
<dbReference type="Pfam" id="PF02912">
    <property type="entry name" value="Phe_tRNA-synt_N"/>
    <property type="match status" value="1"/>
</dbReference>
<evidence type="ECO:0000313" key="15">
    <source>
        <dbReference type="EMBL" id="OGD03781.1"/>
    </source>
</evidence>
<protein>
    <recommendedName>
        <fullName evidence="13">Phenylalanine--tRNA ligase alpha subunit</fullName>
        <ecNumber evidence="13">6.1.1.20</ecNumber>
    </recommendedName>
    <alternativeName>
        <fullName evidence="13">Phenylalanyl-tRNA synthetase alpha subunit</fullName>
        <shortName evidence="13">PheRS</shortName>
    </alternativeName>
</protein>
<evidence type="ECO:0000256" key="7">
    <source>
        <dbReference type="ARBA" id="ARBA00022741"/>
    </source>
</evidence>
<dbReference type="EMBL" id="MEXN01000005">
    <property type="protein sequence ID" value="OGD03781.1"/>
    <property type="molecule type" value="Genomic_DNA"/>
</dbReference>
<comment type="subunit">
    <text evidence="3 13">Tetramer of two alpha and two beta subunits.</text>
</comment>
<dbReference type="PANTHER" id="PTHR11538:SF41">
    <property type="entry name" value="PHENYLALANINE--TRNA LIGASE, MITOCHONDRIAL"/>
    <property type="match status" value="1"/>
</dbReference>
<dbReference type="GO" id="GO:0006432">
    <property type="term" value="P:phenylalanyl-tRNA aminoacylation"/>
    <property type="evidence" value="ECO:0007669"/>
    <property type="project" value="UniProtKB-UniRule"/>
</dbReference>
<comment type="caution">
    <text evidence="15">The sequence shown here is derived from an EMBL/GenBank/DDBJ whole genome shotgun (WGS) entry which is preliminary data.</text>
</comment>
<dbReference type="GO" id="GO:0005524">
    <property type="term" value="F:ATP binding"/>
    <property type="evidence" value="ECO:0007669"/>
    <property type="project" value="UniProtKB-UniRule"/>
</dbReference>
<evidence type="ECO:0000256" key="3">
    <source>
        <dbReference type="ARBA" id="ARBA00011209"/>
    </source>
</evidence>
<evidence type="ECO:0000256" key="2">
    <source>
        <dbReference type="ARBA" id="ARBA00010207"/>
    </source>
</evidence>
<feature type="domain" description="Aminoacyl-transfer RNA synthetases class-II family profile" evidence="14">
    <location>
        <begin position="111"/>
        <end position="318"/>
    </location>
</feature>
<dbReference type="InterPro" id="IPR004529">
    <property type="entry name" value="Phe-tRNA-synth_IIc_asu"/>
</dbReference>
<comment type="catalytic activity">
    <reaction evidence="12 13">
        <text>tRNA(Phe) + L-phenylalanine + ATP = L-phenylalanyl-tRNA(Phe) + AMP + diphosphate + H(+)</text>
        <dbReference type="Rhea" id="RHEA:19413"/>
        <dbReference type="Rhea" id="RHEA-COMP:9668"/>
        <dbReference type="Rhea" id="RHEA-COMP:9699"/>
        <dbReference type="ChEBI" id="CHEBI:15378"/>
        <dbReference type="ChEBI" id="CHEBI:30616"/>
        <dbReference type="ChEBI" id="CHEBI:33019"/>
        <dbReference type="ChEBI" id="CHEBI:58095"/>
        <dbReference type="ChEBI" id="CHEBI:78442"/>
        <dbReference type="ChEBI" id="CHEBI:78531"/>
        <dbReference type="ChEBI" id="CHEBI:456215"/>
        <dbReference type="EC" id="6.1.1.20"/>
    </reaction>
</comment>
<dbReference type="InterPro" id="IPR006195">
    <property type="entry name" value="aa-tRNA-synth_II"/>
</dbReference>
<comment type="subcellular location">
    <subcellularLocation>
        <location evidence="1 13">Cytoplasm</location>
    </subcellularLocation>
</comment>
<organism evidence="15 16">
    <name type="scientific">Candidatus Amesbacteria bacterium RIFCSPLOWO2_01_FULL_48_25</name>
    <dbReference type="NCBI Taxonomy" id="1797259"/>
    <lineage>
        <taxon>Bacteria</taxon>
        <taxon>Candidatus Amesiibacteriota</taxon>
    </lineage>
</organism>
<dbReference type="Pfam" id="PF01409">
    <property type="entry name" value="tRNA-synt_2d"/>
    <property type="match status" value="1"/>
</dbReference>
<keyword evidence="9 13" id="KW-0460">Magnesium</keyword>
<keyword evidence="11 13" id="KW-0030">Aminoacyl-tRNA synthetase</keyword>
<comment type="similarity">
    <text evidence="2 13">Belongs to the class-II aminoacyl-tRNA synthetase family. Phe-tRNA synthetase alpha subunit type 1 subfamily.</text>
</comment>
<dbReference type="Proteomes" id="UP000177080">
    <property type="component" value="Unassembled WGS sequence"/>
</dbReference>
<dbReference type="HAMAP" id="MF_00281">
    <property type="entry name" value="Phe_tRNA_synth_alpha1"/>
    <property type="match status" value="1"/>
</dbReference>
<dbReference type="GO" id="GO:0005737">
    <property type="term" value="C:cytoplasm"/>
    <property type="evidence" value="ECO:0007669"/>
    <property type="project" value="UniProtKB-SubCell"/>
</dbReference>
<evidence type="ECO:0000256" key="4">
    <source>
        <dbReference type="ARBA" id="ARBA00022490"/>
    </source>
</evidence>
<feature type="binding site" evidence="13">
    <location>
        <position position="255"/>
    </location>
    <ligand>
        <name>Mg(2+)</name>
        <dbReference type="ChEBI" id="CHEBI:18420"/>
        <note>shared with beta subunit</note>
    </ligand>
</feature>
<keyword evidence="4 13" id="KW-0963">Cytoplasm</keyword>
<dbReference type="PANTHER" id="PTHR11538">
    <property type="entry name" value="PHENYLALANYL-TRNA SYNTHETASE"/>
    <property type="match status" value="1"/>
</dbReference>
<evidence type="ECO:0000256" key="5">
    <source>
        <dbReference type="ARBA" id="ARBA00022598"/>
    </source>
</evidence>
<dbReference type="CDD" id="cd00496">
    <property type="entry name" value="PheRS_alpha_core"/>
    <property type="match status" value="1"/>
</dbReference>
<dbReference type="GO" id="GO:0000049">
    <property type="term" value="F:tRNA binding"/>
    <property type="evidence" value="ECO:0007669"/>
    <property type="project" value="InterPro"/>
</dbReference>
<dbReference type="SUPFAM" id="SSF46589">
    <property type="entry name" value="tRNA-binding arm"/>
    <property type="match status" value="1"/>
</dbReference>
<dbReference type="GO" id="GO:0004826">
    <property type="term" value="F:phenylalanine-tRNA ligase activity"/>
    <property type="evidence" value="ECO:0007669"/>
    <property type="project" value="UniProtKB-UniRule"/>
</dbReference>
<keyword evidence="6 13" id="KW-0479">Metal-binding</keyword>
<reference evidence="15 16" key="1">
    <citation type="journal article" date="2016" name="Nat. Commun.">
        <title>Thousands of microbial genomes shed light on interconnected biogeochemical processes in an aquifer system.</title>
        <authorList>
            <person name="Anantharaman K."/>
            <person name="Brown C.T."/>
            <person name="Hug L.A."/>
            <person name="Sharon I."/>
            <person name="Castelle C.J."/>
            <person name="Probst A.J."/>
            <person name="Thomas B.C."/>
            <person name="Singh A."/>
            <person name="Wilkins M.J."/>
            <person name="Karaoz U."/>
            <person name="Brodie E.L."/>
            <person name="Williams K.H."/>
            <person name="Hubbard S.S."/>
            <person name="Banfield J.F."/>
        </authorList>
    </citation>
    <scope>NUCLEOTIDE SEQUENCE [LARGE SCALE GENOMIC DNA]</scope>
</reference>
<dbReference type="GO" id="GO:0000287">
    <property type="term" value="F:magnesium ion binding"/>
    <property type="evidence" value="ECO:0007669"/>
    <property type="project" value="UniProtKB-UniRule"/>
</dbReference>
<dbReference type="InterPro" id="IPR045864">
    <property type="entry name" value="aa-tRNA-synth_II/BPL/LPL"/>
</dbReference>
<evidence type="ECO:0000256" key="12">
    <source>
        <dbReference type="ARBA" id="ARBA00049255"/>
    </source>
</evidence>
<dbReference type="InterPro" id="IPR004188">
    <property type="entry name" value="Phe-tRNA_ligase_II_N"/>
</dbReference>
<evidence type="ECO:0000256" key="11">
    <source>
        <dbReference type="ARBA" id="ARBA00023146"/>
    </source>
</evidence>
<dbReference type="InterPro" id="IPR002319">
    <property type="entry name" value="Phenylalanyl-tRNA_Synthase"/>
</dbReference>
<keyword evidence="5 13" id="KW-0436">Ligase</keyword>
<dbReference type="AlphaFoldDB" id="A0A1F4ZC29"/>
<evidence type="ECO:0000259" key="14">
    <source>
        <dbReference type="PROSITE" id="PS50862"/>
    </source>
</evidence>